<dbReference type="GO" id="GO:0003700">
    <property type="term" value="F:DNA-binding transcription factor activity"/>
    <property type="evidence" value="ECO:0007669"/>
    <property type="project" value="TreeGrafter"/>
</dbReference>
<feature type="DNA-binding region" description="H-T-H motif" evidence="5">
    <location>
        <begin position="31"/>
        <end position="50"/>
    </location>
</feature>
<evidence type="ECO:0000256" key="4">
    <source>
        <dbReference type="ARBA" id="ARBA00023163"/>
    </source>
</evidence>
<dbReference type="PANTHER" id="PTHR30055:SF226">
    <property type="entry name" value="HTH-TYPE TRANSCRIPTIONAL REGULATOR PKSA"/>
    <property type="match status" value="1"/>
</dbReference>
<dbReference type="Pfam" id="PF00440">
    <property type="entry name" value="TetR_N"/>
    <property type="match status" value="1"/>
</dbReference>
<dbReference type="InterPro" id="IPR039538">
    <property type="entry name" value="BetI_C"/>
</dbReference>
<comment type="caution">
    <text evidence="7">The sequence shown here is derived from an EMBL/GenBank/DDBJ whole genome shotgun (WGS) entry which is preliminary data.</text>
</comment>
<dbReference type="Gene3D" id="1.10.357.10">
    <property type="entry name" value="Tetracycline Repressor, domain 2"/>
    <property type="match status" value="1"/>
</dbReference>
<keyword evidence="1" id="KW-0678">Repressor</keyword>
<protein>
    <submittedName>
        <fullName evidence="7">TetR/AcrR family transcriptional regulator</fullName>
    </submittedName>
</protein>
<keyword evidence="2" id="KW-0805">Transcription regulation</keyword>
<dbReference type="Proteomes" id="UP000553209">
    <property type="component" value="Unassembled WGS sequence"/>
</dbReference>
<gene>
    <name evidence="7" type="ORF">HGB44_09500</name>
</gene>
<evidence type="ECO:0000256" key="3">
    <source>
        <dbReference type="ARBA" id="ARBA00023125"/>
    </source>
</evidence>
<dbReference type="PROSITE" id="PS50977">
    <property type="entry name" value="HTH_TETR_2"/>
    <property type="match status" value="1"/>
</dbReference>
<keyword evidence="3 5" id="KW-0238">DNA-binding</keyword>
<dbReference type="PANTHER" id="PTHR30055">
    <property type="entry name" value="HTH-TYPE TRANSCRIPTIONAL REGULATOR RUTR"/>
    <property type="match status" value="1"/>
</dbReference>
<evidence type="ECO:0000259" key="6">
    <source>
        <dbReference type="PROSITE" id="PS50977"/>
    </source>
</evidence>
<evidence type="ECO:0000313" key="8">
    <source>
        <dbReference type="Proteomes" id="UP000553209"/>
    </source>
</evidence>
<evidence type="ECO:0000256" key="2">
    <source>
        <dbReference type="ARBA" id="ARBA00023015"/>
    </source>
</evidence>
<dbReference type="EMBL" id="JAAXPG010000007">
    <property type="protein sequence ID" value="NKY97890.1"/>
    <property type="molecule type" value="Genomic_DNA"/>
</dbReference>
<evidence type="ECO:0000256" key="5">
    <source>
        <dbReference type="PROSITE-ProRule" id="PRU00335"/>
    </source>
</evidence>
<organism evidence="7 8">
    <name type="scientific">Nocardiopsis alborubida</name>
    <dbReference type="NCBI Taxonomy" id="146802"/>
    <lineage>
        <taxon>Bacteria</taxon>
        <taxon>Bacillati</taxon>
        <taxon>Actinomycetota</taxon>
        <taxon>Actinomycetes</taxon>
        <taxon>Streptosporangiales</taxon>
        <taxon>Nocardiopsidaceae</taxon>
        <taxon>Nocardiopsis</taxon>
    </lineage>
</organism>
<dbReference type="Pfam" id="PF13977">
    <property type="entry name" value="TetR_C_6"/>
    <property type="match status" value="1"/>
</dbReference>
<dbReference type="InterPro" id="IPR036271">
    <property type="entry name" value="Tet_transcr_reg_TetR-rel_C_sf"/>
</dbReference>
<dbReference type="InterPro" id="IPR001647">
    <property type="entry name" value="HTH_TetR"/>
</dbReference>
<dbReference type="SUPFAM" id="SSF48498">
    <property type="entry name" value="Tetracyclin repressor-like, C-terminal domain"/>
    <property type="match status" value="1"/>
</dbReference>
<dbReference type="InterPro" id="IPR050109">
    <property type="entry name" value="HTH-type_TetR-like_transc_reg"/>
</dbReference>
<reference evidence="7 8" key="1">
    <citation type="submission" date="2020-04" db="EMBL/GenBank/DDBJ databases">
        <title>MicrobeNet Type strains.</title>
        <authorList>
            <person name="Nicholson A.C."/>
        </authorList>
    </citation>
    <scope>NUCLEOTIDE SEQUENCE [LARGE SCALE GENOMIC DNA]</scope>
    <source>
        <strain evidence="7 8">ATCC 23612</strain>
    </source>
</reference>
<dbReference type="RefSeq" id="WP_061079771.1">
    <property type="nucleotide sequence ID" value="NZ_JAAXPG010000007.1"/>
</dbReference>
<sequence>MPKIVDHEQRRRELAEALWRVIAESGPAAVSIRSVAAEAGWSPGALRHYFQTREDLLVFAMNLSEERVTARVTALNGTQDPNTPLLDRMAEYAEQLLPLDATRRAEYRAWEAAGLLGEHDRDREQRWNSQRRLYRLLVGALTGQPVEDPFQPHPDPWVEEWSGYLHTQVDGLALQLMVTPGMKGTEGARRELRAFLARTEEAWRHHQAS</sequence>
<name>A0A7X6ME20_9ACTN</name>
<feature type="domain" description="HTH tetR-type" evidence="6">
    <location>
        <begin position="8"/>
        <end position="68"/>
    </location>
</feature>
<accession>A0A7X6ME20</accession>
<dbReference type="SUPFAM" id="SSF46689">
    <property type="entry name" value="Homeodomain-like"/>
    <property type="match status" value="1"/>
</dbReference>
<dbReference type="AlphaFoldDB" id="A0A7X6ME20"/>
<dbReference type="InterPro" id="IPR009057">
    <property type="entry name" value="Homeodomain-like_sf"/>
</dbReference>
<evidence type="ECO:0000313" key="7">
    <source>
        <dbReference type="EMBL" id="NKY97890.1"/>
    </source>
</evidence>
<keyword evidence="8" id="KW-1185">Reference proteome</keyword>
<proteinExistence type="predicted"/>
<evidence type="ECO:0000256" key="1">
    <source>
        <dbReference type="ARBA" id="ARBA00022491"/>
    </source>
</evidence>
<dbReference type="GO" id="GO:0000976">
    <property type="term" value="F:transcription cis-regulatory region binding"/>
    <property type="evidence" value="ECO:0007669"/>
    <property type="project" value="TreeGrafter"/>
</dbReference>
<keyword evidence="4" id="KW-0804">Transcription</keyword>